<keyword evidence="4" id="KW-0788">Thiol protease</keyword>
<dbReference type="PROSITE" id="PS00139">
    <property type="entry name" value="THIOL_PROTEASE_CYS"/>
    <property type="match status" value="1"/>
</dbReference>
<dbReference type="PRINTS" id="PR00705">
    <property type="entry name" value="PAPAIN"/>
</dbReference>
<organism evidence="8 9">
    <name type="scientific">Globodera pallida</name>
    <name type="common">Potato cyst nematode worm</name>
    <name type="synonym">Heterodera pallida</name>
    <dbReference type="NCBI Taxonomy" id="36090"/>
    <lineage>
        <taxon>Eukaryota</taxon>
        <taxon>Metazoa</taxon>
        <taxon>Ecdysozoa</taxon>
        <taxon>Nematoda</taxon>
        <taxon>Chromadorea</taxon>
        <taxon>Rhabditida</taxon>
        <taxon>Tylenchina</taxon>
        <taxon>Tylenchomorpha</taxon>
        <taxon>Tylenchoidea</taxon>
        <taxon>Heteroderidae</taxon>
        <taxon>Heteroderinae</taxon>
        <taxon>Globodera</taxon>
    </lineage>
</organism>
<reference evidence="8" key="1">
    <citation type="submission" date="2013-12" db="EMBL/GenBank/DDBJ databases">
        <authorList>
            <person name="Aslett M."/>
        </authorList>
    </citation>
    <scope>NUCLEOTIDE SEQUENCE [LARGE SCALE GENOMIC DNA]</scope>
    <source>
        <strain evidence="8">Lindley</strain>
    </source>
</reference>
<dbReference type="Gene3D" id="3.90.70.10">
    <property type="entry name" value="Cysteine proteinases"/>
    <property type="match status" value="1"/>
</dbReference>
<dbReference type="InterPro" id="IPR000668">
    <property type="entry name" value="Peptidase_C1A_C"/>
</dbReference>
<sequence length="236" mass="25852">MKAQRNTITLTIRNSSKLPVEVDWRKRGAVTEVRDQGDCGSCWAFSANGAIEGAIARNNAASIVSLSEQNLVDCSAKYGNYGCDGGLMDNAFEYVKDNHGVDTENSYPYTGQTSQCNFNNKTVGATVKGFKDLPIGNEEQLKNAVATIGPISVGIDASHLSFQFYNAGVYLEKRCSHKYLDHAVLVVGYGTDKMHGDYWLVKNSWGPNWGEKGYIKMARNRNNHCGIASMASYPVV</sequence>
<dbReference type="PROSITE" id="PS00639">
    <property type="entry name" value="THIOL_PROTEASE_HIS"/>
    <property type="match status" value="1"/>
</dbReference>
<reference evidence="8" key="2">
    <citation type="submission" date="2014-05" db="EMBL/GenBank/DDBJ databases">
        <title>The genome and life-stage specific transcriptomes of Globodera pallida elucidate key aspects of plant parasitism by a cyst nematode.</title>
        <authorList>
            <person name="Cotton J.A."/>
            <person name="Lilley C.J."/>
            <person name="Jones L.M."/>
            <person name="Kikuchi T."/>
            <person name="Reid A.J."/>
            <person name="Thorpe P."/>
            <person name="Tsai I.J."/>
            <person name="Beasley H."/>
            <person name="Blok V."/>
            <person name="Cock P.J.A."/>
            <person name="Van den Akker S.E."/>
            <person name="Holroyd N."/>
            <person name="Hunt M."/>
            <person name="Mantelin S."/>
            <person name="Naghra H."/>
            <person name="Pain A."/>
            <person name="Palomares-Rius J.E."/>
            <person name="Zarowiecki M."/>
            <person name="Berriman M."/>
            <person name="Jones J.T."/>
            <person name="Urwin P.E."/>
        </authorList>
    </citation>
    <scope>NUCLEOTIDE SEQUENCE [LARGE SCALE GENOMIC DNA]</scope>
    <source>
        <strain evidence="8">Lindley</strain>
    </source>
</reference>
<evidence type="ECO:0000256" key="2">
    <source>
        <dbReference type="ARBA" id="ARBA00022670"/>
    </source>
</evidence>
<dbReference type="AlphaFoldDB" id="A0A183CPJ9"/>
<evidence type="ECO:0000256" key="5">
    <source>
        <dbReference type="ARBA" id="ARBA00023157"/>
    </source>
</evidence>
<dbReference type="GO" id="GO:0008234">
    <property type="term" value="F:cysteine-type peptidase activity"/>
    <property type="evidence" value="ECO:0007669"/>
    <property type="project" value="UniProtKB-KW"/>
</dbReference>
<name>A0A183CPJ9_GLOPA</name>
<dbReference type="SUPFAM" id="SSF54001">
    <property type="entry name" value="Cysteine proteinases"/>
    <property type="match status" value="1"/>
</dbReference>
<dbReference type="InterPro" id="IPR000169">
    <property type="entry name" value="Pept_cys_AS"/>
</dbReference>
<comment type="similarity">
    <text evidence="1">Belongs to the peptidase C1 family.</text>
</comment>
<dbReference type="InterPro" id="IPR038765">
    <property type="entry name" value="Papain-like_cys_pep_sf"/>
</dbReference>
<evidence type="ECO:0000313" key="8">
    <source>
        <dbReference type="Proteomes" id="UP000050741"/>
    </source>
</evidence>
<dbReference type="Pfam" id="PF00112">
    <property type="entry name" value="Peptidase_C1"/>
    <property type="match status" value="1"/>
</dbReference>
<evidence type="ECO:0000256" key="3">
    <source>
        <dbReference type="ARBA" id="ARBA00022801"/>
    </source>
</evidence>
<dbReference type="InterPro" id="IPR039417">
    <property type="entry name" value="Peptidase_C1A_papain-like"/>
</dbReference>
<feature type="domain" description="Peptidase C1A papain C-terminal" evidence="7">
    <location>
        <begin position="18"/>
        <end position="235"/>
    </location>
</feature>
<dbReference type="CDD" id="cd02248">
    <property type="entry name" value="Peptidase_C1A"/>
    <property type="match status" value="1"/>
</dbReference>
<dbReference type="WBParaSite" id="GPLIN_001480600">
    <property type="protein sequence ID" value="GPLIN_001480600"/>
    <property type="gene ID" value="GPLIN_001480600"/>
</dbReference>
<dbReference type="InterPro" id="IPR025661">
    <property type="entry name" value="Pept_asp_AS"/>
</dbReference>
<keyword evidence="2" id="KW-0645">Protease</keyword>
<dbReference type="PROSITE" id="PS00640">
    <property type="entry name" value="THIOL_PROTEASE_ASN"/>
    <property type="match status" value="1"/>
</dbReference>
<dbReference type="SMART" id="SM00645">
    <property type="entry name" value="Pept_C1"/>
    <property type="match status" value="1"/>
</dbReference>
<proteinExistence type="inferred from homology"/>
<dbReference type="Proteomes" id="UP000050741">
    <property type="component" value="Unassembled WGS sequence"/>
</dbReference>
<accession>A0A183CPJ9</accession>
<dbReference type="GO" id="GO:0006508">
    <property type="term" value="P:proteolysis"/>
    <property type="evidence" value="ECO:0007669"/>
    <property type="project" value="UniProtKB-KW"/>
</dbReference>
<evidence type="ECO:0000256" key="4">
    <source>
        <dbReference type="ARBA" id="ARBA00022807"/>
    </source>
</evidence>
<evidence type="ECO:0000256" key="1">
    <source>
        <dbReference type="ARBA" id="ARBA00008455"/>
    </source>
</evidence>
<dbReference type="FunFam" id="3.90.70.10:FF:000006">
    <property type="entry name" value="Cathepsin S"/>
    <property type="match status" value="1"/>
</dbReference>
<reference evidence="9" key="3">
    <citation type="submission" date="2016-06" db="UniProtKB">
        <authorList>
            <consortium name="WormBaseParasite"/>
        </authorList>
    </citation>
    <scope>IDENTIFICATION</scope>
</reference>
<keyword evidence="8" id="KW-1185">Reference proteome</keyword>
<dbReference type="PANTHER" id="PTHR12411">
    <property type="entry name" value="CYSTEINE PROTEASE FAMILY C1-RELATED"/>
    <property type="match status" value="1"/>
</dbReference>
<protein>
    <recommendedName>
        <fullName evidence="6">Cathepsin L-like</fullName>
    </recommendedName>
</protein>
<evidence type="ECO:0000256" key="6">
    <source>
        <dbReference type="ARBA" id="ARBA00069138"/>
    </source>
</evidence>
<keyword evidence="5" id="KW-1015">Disulfide bond</keyword>
<dbReference type="InterPro" id="IPR025660">
    <property type="entry name" value="Pept_his_AS"/>
</dbReference>
<evidence type="ECO:0000259" key="7">
    <source>
        <dbReference type="SMART" id="SM00645"/>
    </source>
</evidence>
<evidence type="ECO:0000313" key="9">
    <source>
        <dbReference type="WBParaSite" id="GPLIN_001480600"/>
    </source>
</evidence>
<keyword evidence="3" id="KW-0378">Hydrolase</keyword>
<dbReference type="InterPro" id="IPR013128">
    <property type="entry name" value="Peptidase_C1A"/>
</dbReference>